<accession>A0A559M3B6</accession>
<gene>
    <name evidence="1" type="ORF">LAWI1_G006800</name>
</gene>
<name>A0A559M3B6_9HELO</name>
<organism evidence="1 2">
    <name type="scientific">Lachnellula willkommii</name>
    <dbReference type="NCBI Taxonomy" id="215461"/>
    <lineage>
        <taxon>Eukaryota</taxon>
        <taxon>Fungi</taxon>
        <taxon>Dikarya</taxon>
        <taxon>Ascomycota</taxon>
        <taxon>Pezizomycotina</taxon>
        <taxon>Leotiomycetes</taxon>
        <taxon>Helotiales</taxon>
        <taxon>Lachnaceae</taxon>
        <taxon>Lachnellula</taxon>
    </lineage>
</organism>
<dbReference type="AlphaFoldDB" id="A0A559M3B6"/>
<dbReference type="EMBL" id="QGML01002444">
    <property type="protein sequence ID" value="TVY87443.1"/>
    <property type="molecule type" value="Genomic_DNA"/>
</dbReference>
<sequence>MAKLEKELGLALEEQQVELLLAYTPTSLSPYRPRHYRIISRVENAAKPLEQQETRVAIESLGRRELGKEALIEETGGVEI</sequence>
<evidence type="ECO:0000313" key="2">
    <source>
        <dbReference type="Proteomes" id="UP000315522"/>
    </source>
</evidence>
<protein>
    <submittedName>
        <fullName evidence="1">Uncharacterized protein</fullName>
    </submittedName>
</protein>
<keyword evidence="2" id="KW-1185">Reference proteome</keyword>
<proteinExistence type="predicted"/>
<reference evidence="1 2" key="1">
    <citation type="submission" date="2018-05" db="EMBL/GenBank/DDBJ databases">
        <title>Genome sequencing and assembly of the regulated plant pathogen Lachnellula willkommii and related sister species for the development of diagnostic species identification markers.</title>
        <authorList>
            <person name="Giroux E."/>
            <person name="Bilodeau G."/>
        </authorList>
    </citation>
    <scope>NUCLEOTIDE SEQUENCE [LARGE SCALE GENOMIC DNA]</scope>
    <source>
        <strain evidence="1 2">CBS 172.35</strain>
    </source>
</reference>
<evidence type="ECO:0000313" key="1">
    <source>
        <dbReference type="EMBL" id="TVY87443.1"/>
    </source>
</evidence>
<comment type="caution">
    <text evidence="1">The sequence shown here is derived from an EMBL/GenBank/DDBJ whole genome shotgun (WGS) entry which is preliminary data.</text>
</comment>
<dbReference type="Proteomes" id="UP000315522">
    <property type="component" value="Unassembled WGS sequence"/>
</dbReference>